<evidence type="ECO:0000259" key="11">
    <source>
        <dbReference type="PROSITE" id="PS51278"/>
    </source>
</evidence>
<feature type="domain" description="Glutamine amidotransferase type-2" evidence="11">
    <location>
        <begin position="2"/>
        <end position="218"/>
    </location>
</feature>
<reference evidence="13 14" key="1">
    <citation type="journal article" date="2015" name="Genome Announc.">
        <title>Complete Genome Sequencing of Stenotrophomonas acidaminiphila ZAC14D2_NAIMI4_2, a Multidrug-Resistant Strain Isolated from Sediments of a Polluted River in Mexico, Uncovers New Antibiotic Resistance Genes and a Novel Class-II Lasso Peptide Biosynthesis Gene Cluster.</title>
        <authorList>
            <person name="Vinuesa P."/>
            <person name="Ochoa-Sanchez L.E."/>
        </authorList>
    </citation>
    <scope>NUCLEOTIDE SEQUENCE [LARGE SCALE GENOMIC DNA]</scope>
    <source>
        <strain evidence="13 14">ZAC14D2_NAIMI4_2</strain>
    </source>
</reference>
<protein>
    <recommendedName>
        <fullName evidence="4 10">Glutamine--fructose-6-phosphate aminotransferase [isomerizing]</fullName>
        <ecNumber evidence="3 10">2.6.1.16</ecNumber>
    </recommendedName>
    <alternativeName>
        <fullName evidence="10">D-fructose-6-phosphate amidotransferase</fullName>
    </alternativeName>
    <alternativeName>
        <fullName evidence="10">GFAT</fullName>
    </alternativeName>
    <alternativeName>
        <fullName evidence="10">Glucosamine-6-phosphate synthase</fullName>
    </alternativeName>
    <alternativeName>
        <fullName evidence="10">Hexosephosphate aminotransferase</fullName>
    </alternativeName>
    <alternativeName>
        <fullName evidence="10">L-glutamine--D-fructose-6-phosphate amidotransferase</fullName>
    </alternativeName>
</protein>
<evidence type="ECO:0000256" key="6">
    <source>
        <dbReference type="ARBA" id="ARBA00022576"/>
    </source>
</evidence>
<evidence type="ECO:0000256" key="1">
    <source>
        <dbReference type="ARBA" id="ARBA00001031"/>
    </source>
</evidence>
<dbReference type="NCBIfam" id="TIGR01135">
    <property type="entry name" value="glmS"/>
    <property type="match status" value="1"/>
</dbReference>
<dbReference type="Pfam" id="PF13522">
    <property type="entry name" value="GATase_6"/>
    <property type="match status" value="1"/>
</dbReference>
<feature type="domain" description="SIS" evidence="12">
    <location>
        <begin position="286"/>
        <end position="426"/>
    </location>
</feature>
<evidence type="ECO:0000256" key="8">
    <source>
        <dbReference type="ARBA" id="ARBA00022737"/>
    </source>
</evidence>
<evidence type="ECO:0000256" key="2">
    <source>
        <dbReference type="ARBA" id="ARBA00004496"/>
    </source>
</evidence>
<dbReference type="PATRIC" id="fig|128780.6.peg.339"/>
<dbReference type="KEGG" id="sacz:AOT14_03300"/>
<dbReference type="EC" id="2.6.1.16" evidence="3 10"/>
<feature type="domain" description="SIS" evidence="12">
    <location>
        <begin position="459"/>
        <end position="600"/>
    </location>
</feature>
<name>A0A0S1AVE9_9GAMM</name>
<dbReference type="EMBL" id="CP012900">
    <property type="protein sequence ID" value="ALJ26789.1"/>
    <property type="molecule type" value="Genomic_DNA"/>
</dbReference>
<keyword evidence="5 10" id="KW-0963">Cytoplasm</keyword>
<dbReference type="PROSITE" id="PS51464">
    <property type="entry name" value="SIS"/>
    <property type="match status" value="2"/>
</dbReference>
<dbReference type="GO" id="GO:0006487">
    <property type="term" value="P:protein N-linked glycosylation"/>
    <property type="evidence" value="ECO:0007669"/>
    <property type="project" value="TreeGrafter"/>
</dbReference>
<dbReference type="InterPro" id="IPR035466">
    <property type="entry name" value="GlmS/AgaS_SIS"/>
</dbReference>
<evidence type="ECO:0000256" key="3">
    <source>
        <dbReference type="ARBA" id="ARBA00012916"/>
    </source>
</evidence>
<evidence type="ECO:0000259" key="12">
    <source>
        <dbReference type="PROSITE" id="PS51464"/>
    </source>
</evidence>
<dbReference type="SUPFAM" id="SSF56235">
    <property type="entry name" value="N-terminal nucleophile aminohydrolases (Ntn hydrolases)"/>
    <property type="match status" value="1"/>
</dbReference>
<dbReference type="FunFam" id="3.60.20.10:FF:000006">
    <property type="entry name" value="Glutamine--fructose-6-phosphate aminotransferase [isomerizing]"/>
    <property type="match status" value="1"/>
</dbReference>
<dbReference type="Pfam" id="PF01380">
    <property type="entry name" value="SIS"/>
    <property type="match status" value="2"/>
</dbReference>
<evidence type="ECO:0000256" key="4">
    <source>
        <dbReference type="ARBA" id="ARBA00016090"/>
    </source>
</evidence>
<sequence>MCGIVGAIADRDVVPVLIEGLKRLEYRGYDSSGIAVLDDLDIHRVRRTGRVAEMERAAAAESFSATLGIGHTRWATHGGVTESNAHPHISHGVALVHNGIIENHEAQRERLRALGYTFESQTDTEVIAHLIHHHLQADHDDLLGALQRAVKELTGAYALAVISRKEPERMVVARMGCPLLVGLGEGENFVASDVSAVLQATRRVMFLEEGDTAELTRAGVRVFGPDDMPVRREEHLSDVSLASLELGPYRHFMQKEIHEQPRALGDTIEAAIDAGGFPATLFGRNAGTVLAGIEGVQILACGTSYYAGLTARYWIEAIAGLPCSVEIASEYRYRAAYANPKHLVVTISQSGETLDTMEALKYAKSLGHVHTLSICNVPESAIPRASELVCYTRAGAEIGVASTKAFTTQLAALFQLAVVLGRLHGRVDAAQEADYLEQLRHLPGSVQHVLNLEPQIVAWAERFAGKANALFLGRGLHYPIALEGALKLKEISYIHAEAYPAGELKHGPLALVDAEMPVVVIAPNDSLLEKVKSNMQEVRARGGELFVFADQDSNFTASDGVHVIRTPRNAGVLSPVVHTIPVQLLAYHTALARGTDVDKPRNLAKSVTVE</sequence>
<keyword evidence="7 10" id="KW-0808">Transferase</keyword>
<comment type="function">
    <text evidence="10">Catalyzes the first step in hexosamine metabolism, converting fructose-6P into glucosamine-6P using glutamine as a nitrogen source.</text>
</comment>
<dbReference type="InterPro" id="IPR017932">
    <property type="entry name" value="GATase_2_dom"/>
</dbReference>
<dbReference type="InterPro" id="IPR046348">
    <property type="entry name" value="SIS_dom_sf"/>
</dbReference>
<dbReference type="Proteomes" id="UP000061010">
    <property type="component" value="Chromosome"/>
</dbReference>
<dbReference type="PROSITE" id="PS51278">
    <property type="entry name" value="GATASE_TYPE_2"/>
    <property type="match status" value="1"/>
</dbReference>
<dbReference type="PANTHER" id="PTHR10937">
    <property type="entry name" value="GLUCOSAMINE--FRUCTOSE-6-PHOSPHATE AMINOTRANSFERASE, ISOMERIZING"/>
    <property type="match status" value="1"/>
</dbReference>
<comment type="catalytic activity">
    <reaction evidence="1 10">
        <text>D-fructose 6-phosphate + L-glutamine = D-glucosamine 6-phosphate + L-glutamate</text>
        <dbReference type="Rhea" id="RHEA:13237"/>
        <dbReference type="ChEBI" id="CHEBI:29985"/>
        <dbReference type="ChEBI" id="CHEBI:58359"/>
        <dbReference type="ChEBI" id="CHEBI:58725"/>
        <dbReference type="ChEBI" id="CHEBI:61527"/>
        <dbReference type="EC" id="2.6.1.16"/>
    </reaction>
</comment>
<evidence type="ECO:0000256" key="5">
    <source>
        <dbReference type="ARBA" id="ARBA00022490"/>
    </source>
</evidence>
<accession>A0A0S1AVE9</accession>
<dbReference type="Gene3D" id="3.60.20.10">
    <property type="entry name" value="Glutamine Phosphoribosylpyrophosphate, subunit 1, domain 1"/>
    <property type="match status" value="1"/>
</dbReference>
<feature type="active site" description="For Fru-6P isomerization activity" evidence="10">
    <location>
        <position position="605"/>
    </location>
</feature>
<keyword evidence="14" id="KW-1185">Reference proteome</keyword>
<proteinExistence type="inferred from homology"/>
<comment type="subcellular location">
    <subcellularLocation>
        <location evidence="2 10">Cytoplasm</location>
    </subcellularLocation>
</comment>
<evidence type="ECO:0000256" key="7">
    <source>
        <dbReference type="ARBA" id="ARBA00022679"/>
    </source>
</evidence>
<dbReference type="GO" id="GO:0005975">
    <property type="term" value="P:carbohydrate metabolic process"/>
    <property type="evidence" value="ECO:0007669"/>
    <property type="project" value="UniProtKB-UniRule"/>
</dbReference>
<keyword evidence="6 10" id="KW-0032">Aminotransferase</keyword>
<dbReference type="GO" id="GO:0006002">
    <property type="term" value="P:fructose 6-phosphate metabolic process"/>
    <property type="evidence" value="ECO:0007669"/>
    <property type="project" value="TreeGrafter"/>
</dbReference>
<dbReference type="InterPro" id="IPR047084">
    <property type="entry name" value="GFAT_N"/>
</dbReference>
<dbReference type="GO" id="GO:0004360">
    <property type="term" value="F:glutamine-fructose-6-phosphate transaminase (isomerizing) activity"/>
    <property type="evidence" value="ECO:0007669"/>
    <property type="project" value="UniProtKB-UniRule"/>
</dbReference>
<dbReference type="AlphaFoldDB" id="A0A0S1AVE9"/>
<feature type="active site" description="Nucleophile; for GATase activity" evidence="10">
    <location>
        <position position="2"/>
    </location>
</feature>
<evidence type="ECO:0000313" key="13">
    <source>
        <dbReference type="EMBL" id="ALJ26789.1"/>
    </source>
</evidence>
<dbReference type="GO" id="GO:0097367">
    <property type="term" value="F:carbohydrate derivative binding"/>
    <property type="evidence" value="ECO:0007669"/>
    <property type="project" value="InterPro"/>
</dbReference>
<dbReference type="FunFam" id="3.40.50.10490:FF:000001">
    <property type="entry name" value="Glutamine--fructose-6-phosphate aminotransferase [isomerizing]"/>
    <property type="match status" value="1"/>
</dbReference>
<dbReference type="InterPro" id="IPR035490">
    <property type="entry name" value="GlmS/FrlB_SIS"/>
</dbReference>
<evidence type="ECO:0000313" key="14">
    <source>
        <dbReference type="Proteomes" id="UP000061010"/>
    </source>
</evidence>
<dbReference type="GO" id="GO:0005829">
    <property type="term" value="C:cytosol"/>
    <property type="evidence" value="ECO:0007669"/>
    <property type="project" value="TreeGrafter"/>
</dbReference>
<dbReference type="PANTHER" id="PTHR10937:SF0">
    <property type="entry name" value="GLUTAMINE--FRUCTOSE-6-PHOSPHATE TRANSAMINASE (ISOMERIZING)"/>
    <property type="match status" value="1"/>
</dbReference>
<dbReference type="CDD" id="cd00714">
    <property type="entry name" value="GFAT"/>
    <property type="match status" value="1"/>
</dbReference>
<feature type="initiator methionine" description="Removed" evidence="10">
    <location>
        <position position="1"/>
    </location>
</feature>
<dbReference type="InterPro" id="IPR029055">
    <property type="entry name" value="Ntn_hydrolases_N"/>
</dbReference>
<dbReference type="FunFam" id="3.40.50.10490:FF:000002">
    <property type="entry name" value="Glutamine--fructose-6-phosphate aminotransferase [isomerizing]"/>
    <property type="match status" value="1"/>
</dbReference>
<dbReference type="GO" id="GO:0046349">
    <property type="term" value="P:amino sugar biosynthetic process"/>
    <property type="evidence" value="ECO:0007669"/>
    <property type="project" value="UniProtKB-ARBA"/>
</dbReference>
<dbReference type="NCBIfam" id="NF001484">
    <property type="entry name" value="PRK00331.1"/>
    <property type="match status" value="1"/>
</dbReference>
<dbReference type="CDD" id="cd05009">
    <property type="entry name" value="SIS_GlmS_GlmD_2"/>
    <property type="match status" value="1"/>
</dbReference>
<evidence type="ECO:0000256" key="10">
    <source>
        <dbReference type="HAMAP-Rule" id="MF_00164"/>
    </source>
</evidence>
<dbReference type="InterPro" id="IPR001347">
    <property type="entry name" value="SIS_dom"/>
</dbReference>
<keyword evidence="9" id="KW-0315">Glutamine amidotransferase</keyword>
<dbReference type="InterPro" id="IPR005855">
    <property type="entry name" value="GFAT"/>
</dbReference>
<dbReference type="SUPFAM" id="SSF53697">
    <property type="entry name" value="SIS domain"/>
    <property type="match status" value="1"/>
</dbReference>
<dbReference type="OrthoDB" id="9761808at2"/>
<dbReference type="GO" id="GO:0006047">
    <property type="term" value="P:UDP-N-acetylglucosamine metabolic process"/>
    <property type="evidence" value="ECO:0007669"/>
    <property type="project" value="TreeGrafter"/>
</dbReference>
<keyword evidence="8" id="KW-0677">Repeat</keyword>
<evidence type="ECO:0000256" key="9">
    <source>
        <dbReference type="ARBA" id="ARBA00022962"/>
    </source>
</evidence>
<comment type="subunit">
    <text evidence="10">Homodimer.</text>
</comment>
<gene>
    <name evidence="10 13" type="primary">glmS</name>
    <name evidence="13" type="ORF">AOT14_03300</name>
</gene>
<dbReference type="HAMAP" id="MF_00164">
    <property type="entry name" value="GlmS"/>
    <property type="match status" value="1"/>
</dbReference>
<dbReference type="Gene3D" id="3.40.50.10490">
    <property type="entry name" value="Glucose-6-phosphate isomerase like protein, domain 1"/>
    <property type="match status" value="2"/>
</dbReference>
<organism evidence="13 14">
    <name type="scientific">Stenotrophomonas acidaminiphila</name>
    <dbReference type="NCBI Taxonomy" id="128780"/>
    <lineage>
        <taxon>Bacteria</taxon>
        <taxon>Pseudomonadati</taxon>
        <taxon>Pseudomonadota</taxon>
        <taxon>Gammaproteobacteria</taxon>
        <taxon>Lysobacterales</taxon>
        <taxon>Lysobacteraceae</taxon>
        <taxon>Stenotrophomonas</taxon>
    </lineage>
</organism>
<dbReference type="CDD" id="cd05008">
    <property type="entry name" value="SIS_GlmS_GlmD_1"/>
    <property type="match status" value="1"/>
</dbReference>